<feature type="compositionally biased region" description="Basic and acidic residues" evidence="1">
    <location>
        <begin position="170"/>
        <end position="183"/>
    </location>
</feature>
<gene>
    <name evidence="2" type="ORF">SKAU_G00397850</name>
</gene>
<dbReference type="AlphaFoldDB" id="A0A9Q1E8F0"/>
<evidence type="ECO:0000256" key="1">
    <source>
        <dbReference type="SAM" id="MobiDB-lite"/>
    </source>
</evidence>
<feature type="region of interest" description="Disordered" evidence="1">
    <location>
        <begin position="40"/>
        <end position="68"/>
    </location>
</feature>
<feature type="region of interest" description="Disordered" evidence="1">
    <location>
        <begin position="156"/>
        <end position="200"/>
    </location>
</feature>
<keyword evidence="3" id="KW-1185">Reference proteome</keyword>
<evidence type="ECO:0000313" key="3">
    <source>
        <dbReference type="Proteomes" id="UP001152622"/>
    </source>
</evidence>
<dbReference type="EMBL" id="JAINUF010000021">
    <property type="protein sequence ID" value="KAJ8334146.1"/>
    <property type="molecule type" value="Genomic_DNA"/>
</dbReference>
<name>A0A9Q1E8F0_SYNKA</name>
<comment type="caution">
    <text evidence="2">The sequence shown here is derived from an EMBL/GenBank/DDBJ whole genome shotgun (WGS) entry which is preliminary data.</text>
</comment>
<sequence length="200" mass="21059">MGRRSYAKPPVRTLSVRAWGPPKIGGRPLKILRVSALATPPPAGPLGPAGALVQQPSERMGRRSYAKPPVRTLSVRAWGPPKIGGRPLKILRVSALATPPPAGPLGPAGALVQQPSERMGRRSYAKPPVRTLSVRAWGPPKIGGRPLKILRVSALATPPPAGPLGPAVRRPSEEGLGGKEQGKSFRAVPHMSTRRLTGSE</sequence>
<reference evidence="2" key="1">
    <citation type="journal article" date="2023" name="Science">
        <title>Genome structures resolve the early diversification of teleost fishes.</title>
        <authorList>
            <person name="Parey E."/>
            <person name="Louis A."/>
            <person name="Montfort J."/>
            <person name="Bouchez O."/>
            <person name="Roques C."/>
            <person name="Iampietro C."/>
            <person name="Lluch J."/>
            <person name="Castinel A."/>
            <person name="Donnadieu C."/>
            <person name="Desvignes T."/>
            <person name="Floi Bucao C."/>
            <person name="Jouanno E."/>
            <person name="Wen M."/>
            <person name="Mejri S."/>
            <person name="Dirks R."/>
            <person name="Jansen H."/>
            <person name="Henkel C."/>
            <person name="Chen W.J."/>
            <person name="Zahm M."/>
            <person name="Cabau C."/>
            <person name="Klopp C."/>
            <person name="Thompson A.W."/>
            <person name="Robinson-Rechavi M."/>
            <person name="Braasch I."/>
            <person name="Lecointre G."/>
            <person name="Bobe J."/>
            <person name="Postlethwait J.H."/>
            <person name="Berthelot C."/>
            <person name="Roest Crollius H."/>
            <person name="Guiguen Y."/>
        </authorList>
    </citation>
    <scope>NUCLEOTIDE SEQUENCE</scope>
    <source>
        <strain evidence="2">WJC10195</strain>
    </source>
</reference>
<accession>A0A9Q1E8F0</accession>
<dbReference type="Proteomes" id="UP001152622">
    <property type="component" value="Chromosome 21"/>
</dbReference>
<evidence type="ECO:0000313" key="2">
    <source>
        <dbReference type="EMBL" id="KAJ8334146.1"/>
    </source>
</evidence>
<organism evidence="2 3">
    <name type="scientific">Synaphobranchus kaupii</name>
    <name type="common">Kaup's arrowtooth eel</name>
    <dbReference type="NCBI Taxonomy" id="118154"/>
    <lineage>
        <taxon>Eukaryota</taxon>
        <taxon>Metazoa</taxon>
        <taxon>Chordata</taxon>
        <taxon>Craniata</taxon>
        <taxon>Vertebrata</taxon>
        <taxon>Euteleostomi</taxon>
        <taxon>Actinopterygii</taxon>
        <taxon>Neopterygii</taxon>
        <taxon>Teleostei</taxon>
        <taxon>Anguilliformes</taxon>
        <taxon>Synaphobranchidae</taxon>
        <taxon>Synaphobranchus</taxon>
    </lineage>
</organism>
<proteinExistence type="predicted"/>
<protein>
    <submittedName>
        <fullName evidence="2">Uncharacterized protein</fullName>
    </submittedName>
</protein>